<evidence type="ECO:0000256" key="5">
    <source>
        <dbReference type="PROSITE-ProRule" id="PRU00277"/>
    </source>
</evidence>
<keyword evidence="4 5" id="KW-0413">Isomerase</keyword>
<dbReference type="Pfam" id="PF00254">
    <property type="entry name" value="FKBP_C"/>
    <property type="match status" value="1"/>
</dbReference>
<dbReference type="InterPro" id="IPR001179">
    <property type="entry name" value="PPIase_FKBP_dom"/>
</dbReference>
<comment type="catalytic activity">
    <reaction evidence="1 5 6">
        <text>[protein]-peptidylproline (omega=180) = [protein]-peptidylproline (omega=0)</text>
        <dbReference type="Rhea" id="RHEA:16237"/>
        <dbReference type="Rhea" id="RHEA-COMP:10747"/>
        <dbReference type="Rhea" id="RHEA-COMP:10748"/>
        <dbReference type="ChEBI" id="CHEBI:83833"/>
        <dbReference type="ChEBI" id="CHEBI:83834"/>
        <dbReference type="EC" id="5.2.1.8"/>
    </reaction>
</comment>
<feature type="signal peptide" evidence="7">
    <location>
        <begin position="1"/>
        <end position="21"/>
    </location>
</feature>
<dbReference type="RefSeq" id="WP_208176813.1">
    <property type="nucleotide sequence ID" value="NZ_JAGETZ010000009.1"/>
</dbReference>
<comment type="caution">
    <text evidence="9">The sequence shown here is derived from an EMBL/GenBank/DDBJ whole genome shotgun (WGS) entry which is preliminary data.</text>
</comment>
<dbReference type="EC" id="5.2.1.8" evidence="6"/>
<evidence type="ECO:0000256" key="3">
    <source>
        <dbReference type="ARBA" id="ARBA00023110"/>
    </source>
</evidence>
<evidence type="ECO:0000256" key="6">
    <source>
        <dbReference type="RuleBase" id="RU003915"/>
    </source>
</evidence>
<dbReference type="PANTHER" id="PTHR43811">
    <property type="entry name" value="FKBP-TYPE PEPTIDYL-PROLYL CIS-TRANS ISOMERASE FKPA"/>
    <property type="match status" value="1"/>
</dbReference>
<feature type="chain" id="PRO_5045638481" description="Peptidyl-prolyl cis-trans isomerase" evidence="7">
    <location>
        <begin position="22"/>
        <end position="172"/>
    </location>
</feature>
<evidence type="ECO:0000259" key="8">
    <source>
        <dbReference type="PROSITE" id="PS50059"/>
    </source>
</evidence>
<dbReference type="PROSITE" id="PS50059">
    <property type="entry name" value="FKBP_PPIASE"/>
    <property type="match status" value="1"/>
</dbReference>
<dbReference type="SUPFAM" id="SSF54534">
    <property type="entry name" value="FKBP-like"/>
    <property type="match status" value="1"/>
</dbReference>
<reference evidence="9 10" key="1">
    <citation type="submission" date="2021-03" db="EMBL/GenBank/DDBJ databases">
        <authorList>
            <person name="Kim M.K."/>
        </authorList>
    </citation>
    <scope>NUCLEOTIDE SEQUENCE [LARGE SCALE GENOMIC DNA]</scope>
    <source>
        <strain evidence="9 10">BT442</strain>
    </source>
</reference>
<dbReference type="GO" id="GO:0016853">
    <property type="term" value="F:isomerase activity"/>
    <property type="evidence" value="ECO:0007669"/>
    <property type="project" value="UniProtKB-KW"/>
</dbReference>
<dbReference type="InterPro" id="IPR046357">
    <property type="entry name" value="PPIase_dom_sf"/>
</dbReference>
<keyword evidence="7" id="KW-0732">Signal</keyword>
<evidence type="ECO:0000256" key="1">
    <source>
        <dbReference type="ARBA" id="ARBA00000971"/>
    </source>
</evidence>
<evidence type="ECO:0000313" key="9">
    <source>
        <dbReference type="EMBL" id="MBO2011123.1"/>
    </source>
</evidence>
<dbReference type="Proteomes" id="UP000664369">
    <property type="component" value="Unassembled WGS sequence"/>
</dbReference>
<protein>
    <recommendedName>
        <fullName evidence="6">Peptidyl-prolyl cis-trans isomerase</fullName>
        <ecNumber evidence="6">5.2.1.8</ecNumber>
    </recommendedName>
</protein>
<sequence length="172" mass="18445">MKIPFSAAAFRFVLLGLLTSANVLPMACTKDPDPVVLKDYSAEDEAIIQKFLADSAITTAQKQPSGLYYVPIVTNPNNVRATKGKRTSVLYTGQLMDGTVFDASSKHGNVPFTFVVGSGNVIRGWDEGLPLMHKGDKGMLIIPSALGYGPNASGDIPANSVIRFKLEVTEIQ</sequence>
<dbReference type="PANTHER" id="PTHR43811:SF19">
    <property type="entry name" value="39 KDA FK506-BINDING NUCLEAR PROTEIN"/>
    <property type="match status" value="1"/>
</dbReference>
<feature type="domain" description="PPIase FKBP-type" evidence="8">
    <location>
        <begin position="84"/>
        <end position="172"/>
    </location>
</feature>
<keyword evidence="10" id="KW-1185">Reference proteome</keyword>
<evidence type="ECO:0000256" key="7">
    <source>
        <dbReference type="SAM" id="SignalP"/>
    </source>
</evidence>
<keyword evidence="3 5" id="KW-0697">Rotamase</keyword>
<accession>A0ABS3QJE9</accession>
<gene>
    <name evidence="9" type="ORF">J4E00_18825</name>
</gene>
<comment type="similarity">
    <text evidence="2 6">Belongs to the FKBP-type PPIase family.</text>
</comment>
<evidence type="ECO:0000256" key="2">
    <source>
        <dbReference type="ARBA" id="ARBA00006577"/>
    </source>
</evidence>
<dbReference type="EMBL" id="JAGETZ010000009">
    <property type="protein sequence ID" value="MBO2011123.1"/>
    <property type="molecule type" value="Genomic_DNA"/>
</dbReference>
<evidence type="ECO:0000313" key="10">
    <source>
        <dbReference type="Proteomes" id="UP000664369"/>
    </source>
</evidence>
<name>A0ABS3QJE9_9BACT</name>
<evidence type="ECO:0000256" key="4">
    <source>
        <dbReference type="ARBA" id="ARBA00023235"/>
    </source>
</evidence>
<dbReference type="Gene3D" id="3.10.50.40">
    <property type="match status" value="1"/>
</dbReference>
<proteinExistence type="inferred from homology"/>
<organism evidence="9 10">
    <name type="scientific">Hymenobacter negativus</name>
    <dbReference type="NCBI Taxonomy" id="2795026"/>
    <lineage>
        <taxon>Bacteria</taxon>
        <taxon>Pseudomonadati</taxon>
        <taxon>Bacteroidota</taxon>
        <taxon>Cytophagia</taxon>
        <taxon>Cytophagales</taxon>
        <taxon>Hymenobacteraceae</taxon>
        <taxon>Hymenobacter</taxon>
    </lineage>
</organism>